<evidence type="ECO:0000256" key="1">
    <source>
        <dbReference type="ARBA" id="ARBA00022670"/>
    </source>
</evidence>
<feature type="transmembrane region" description="Helical" evidence="7">
    <location>
        <begin position="186"/>
        <end position="204"/>
    </location>
</feature>
<proteinExistence type="inferred from homology"/>
<evidence type="ECO:0000256" key="6">
    <source>
        <dbReference type="RuleBase" id="RU003983"/>
    </source>
</evidence>
<dbReference type="AlphaFoldDB" id="A0A5M6DG99"/>
<evidence type="ECO:0000256" key="4">
    <source>
        <dbReference type="ARBA" id="ARBA00022833"/>
    </source>
</evidence>
<evidence type="ECO:0000256" key="5">
    <source>
        <dbReference type="ARBA" id="ARBA00023049"/>
    </source>
</evidence>
<feature type="transmembrane region" description="Helical" evidence="7">
    <location>
        <begin position="106"/>
        <end position="127"/>
    </location>
</feature>
<evidence type="ECO:0000256" key="7">
    <source>
        <dbReference type="SAM" id="Phobius"/>
    </source>
</evidence>
<sequence length="426" mass="46274">MQLYYFLAIILSLSFGSLPESTQPFASAIGFSSFVIAAWWVLCFLAARLVSESIDQGQVSADLGYRLFDRQMDCFRWLSLGLIALCLAGFGLGRNLDQLPILRHSMALQAAVLLMPALSVMVALWAAEHWFAVRAGWTAPGPIAALRSIGSTARTSVGWVVVPILALLAGVDVISRIPWLQTLPPWLGWVAFAVVLVLCVPSLVRRLFPASPLDDELANWIDVLLRASGAGPMRVLQWDTRGRMHNAMIAGILGRHRVLLVSDRLVADLTRGELAMVILHEVAHARRYHVPLRIAALIPAWLLGAGVQTLVRHQPLAEGLRSWSAALGCLASVLATVLVLRIVSYRSEFDADWSACRWAPAAAEGCPGVPPSETLAARDLGSALCKVTASSEAARKATWLHPAVADRIDRLASHRPFNRSTPSVSD</sequence>
<evidence type="ECO:0000313" key="10">
    <source>
        <dbReference type="Proteomes" id="UP000324479"/>
    </source>
</evidence>
<protein>
    <submittedName>
        <fullName evidence="9">M48 family metalloprotease</fullName>
    </submittedName>
</protein>
<feature type="transmembrane region" description="Helical" evidence="7">
    <location>
        <begin position="29"/>
        <end position="50"/>
    </location>
</feature>
<evidence type="ECO:0000256" key="3">
    <source>
        <dbReference type="ARBA" id="ARBA00022801"/>
    </source>
</evidence>
<feature type="transmembrane region" description="Helical" evidence="7">
    <location>
        <begin position="294"/>
        <end position="311"/>
    </location>
</feature>
<keyword evidence="5 6" id="KW-0482">Metalloprotease</keyword>
<dbReference type="Gene3D" id="3.30.2010.10">
    <property type="entry name" value="Metalloproteases ('zincins'), catalytic domain"/>
    <property type="match status" value="1"/>
</dbReference>
<evidence type="ECO:0000313" key="9">
    <source>
        <dbReference type="EMBL" id="KAA5545322.1"/>
    </source>
</evidence>
<reference evidence="9 10" key="1">
    <citation type="submission" date="2019-08" db="EMBL/GenBank/DDBJ databases">
        <authorList>
            <person name="Dhanesh K."/>
            <person name="Kumar G."/>
            <person name="Sasikala C."/>
            <person name="Venkata Ramana C."/>
        </authorList>
    </citation>
    <scope>NUCLEOTIDE SEQUENCE [LARGE SCALE GENOMIC DNA]</scope>
    <source>
        <strain evidence="9 10">JC645</strain>
    </source>
</reference>
<name>A0A5M6DG99_9BACT</name>
<dbReference type="GO" id="GO:0006508">
    <property type="term" value="P:proteolysis"/>
    <property type="evidence" value="ECO:0007669"/>
    <property type="project" value="UniProtKB-KW"/>
</dbReference>
<comment type="similarity">
    <text evidence="6">Belongs to the peptidase M48 family.</text>
</comment>
<feature type="transmembrane region" description="Helical" evidence="7">
    <location>
        <begin position="74"/>
        <end position="94"/>
    </location>
</feature>
<keyword evidence="10" id="KW-1185">Reference proteome</keyword>
<keyword evidence="7" id="KW-1133">Transmembrane helix</keyword>
<evidence type="ECO:0000259" key="8">
    <source>
        <dbReference type="Pfam" id="PF01435"/>
    </source>
</evidence>
<keyword evidence="3 6" id="KW-0378">Hydrolase</keyword>
<feature type="transmembrane region" description="Helical" evidence="7">
    <location>
        <begin position="157"/>
        <end position="180"/>
    </location>
</feature>
<organism evidence="9 10">
    <name type="scientific">Roseiconus nitratireducens</name>
    <dbReference type="NCBI Taxonomy" id="2605748"/>
    <lineage>
        <taxon>Bacteria</taxon>
        <taxon>Pseudomonadati</taxon>
        <taxon>Planctomycetota</taxon>
        <taxon>Planctomycetia</taxon>
        <taxon>Pirellulales</taxon>
        <taxon>Pirellulaceae</taxon>
        <taxon>Roseiconus</taxon>
    </lineage>
</organism>
<comment type="cofactor">
    <cofactor evidence="6">
        <name>Zn(2+)</name>
        <dbReference type="ChEBI" id="CHEBI:29105"/>
    </cofactor>
    <text evidence="6">Binds 1 zinc ion per subunit.</text>
</comment>
<dbReference type="Proteomes" id="UP000324479">
    <property type="component" value="Unassembled WGS sequence"/>
</dbReference>
<comment type="caution">
    <text evidence="9">The sequence shown here is derived from an EMBL/GenBank/DDBJ whole genome shotgun (WGS) entry which is preliminary data.</text>
</comment>
<keyword evidence="7" id="KW-0812">Transmembrane</keyword>
<dbReference type="EMBL" id="VWOX01000003">
    <property type="protein sequence ID" value="KAA5545322.1"/>
    <property type="molecule type" value="Genomic_DNA"/>
</dbReference>
<keyword evidence="4 6" id="KW-0862">Zinc</keyword>
<keyword evidence="2" id="KW-0479">Metal-binding</keyword>
<keyword evidence="7" id="KW-0472">Membrane</keyword>
<dbReference type="RefSeq" id="WP_150075592.1">
    <property type="nucleotide sequence ID" value="NZ_VWOX01000003.1"/>
</dbReference>
<feature type="transmembrane region" description="Helical" evidence="7">
    <location>
        <begin position="323"/>
        <end position="343"/>
    </location>
</feature>
<gene>
    <name evidence="9" type="ORF">FYK55_06605</name>
</gene>
<dbReference type="Pfam" id="PF01435">
    <property type="entry name" value="Peptidase_M48"/>
    <property type="match status" value="1"/>
</dbReference>
<evidence type="ECO:0000256" key="2">
    <source>
        <dbReference type="ARBA" id="ARBA00022723"/>
    </source>
</evidence>
<feature type="domain" description="Peptidase M48" evidence="8">
    <location>
        <begin position="223"/>
        <end position="411"/>
    </location>
</feature>
<dbReference type="GO" id="GO:0046872">
    <property type="term" value="F:metal ion binding"/>
    <property type="evidence" value="ECO:0007669"/>
    <property type="project" value="UniProtKB-KW"/>
</dbReference>
<keyword evidence="1 6" id="KW-0645">Protease</keyword>
<accession>A0A5M6DG99</accession>
<dbReference type="GO" id="GO:0004222">
    <property type="term" value="F:metalloendopeptidase activity"/>
    <property type="evidence" value="ECO:0007669"/>
    <property type="project" value="InterPro"/>
</dbReference>
<dbReference type="InterPro" id="IPR001915">
    <property type="entry name" value="Peptidase_M48"/>
</dbReference>